<evidence type="ECO:0000256" key="1">
    <source>
        <dbReference type="SAM" id="MobiDB-lite"/>
    </source>
</evidence>
<dbReference type="AlphaFoldDB" id="B4JXW4"/>
<name>B4JXW4_DROGR</name>
<organism evidence="3">
    <name type="scientific">Drosophila grimshawi</name>
    <name type="common">Hawaiian fruit fly</name>
    <name type="synonym">Idiomyia grimshawi</name>
    <dbReference type="NCBI Taxonomy" id="7222"/>
    <lineage>
        <taxon>Eukaryota</taxon>
        <taxon>Metazoa</taxon>
        <taxon>Ecdysozoa</taxon>
        <taxon>Arthropoda</taxon>
        <taxon>Hexapoda</taxon>
        <taxon>Insecta</taxon>
        <taxon>Pterygota</taxon>
        <taxon>Neoptera</taxon>
        <taxon>Endopterygota</taxon>
        <taxon>Diptera</taxon>
        <taxon>Brachycera</taxon>
        <taxon>Muscomorpha</taxon>
        <taxon>Ephydroidea</taxon>
        <taxon>Drosophilidae</taxon>
        <taxon>Drosophila</taxon>
        <taxon>Hawaiian Drosophila</taxon>
    </lineage>
</organism>
<reference evidence="2 3" key="1">
    <citation type="journal article" date="2007" name="Nature">
        <title>Evolution of genes and genomes on the Drosophila phylogeny.</title>
        <authorList>
            <consortium name="Drosophila 12 Genomes Consortium"/>
            <person name="Clark A.G."/>
            <person name="Eisen M.B."/>
            <person name="Smith D.R."/>
            <person name="Bergman C.M."/>
            <person name="Oliver B."/>
            <person name="Markow T.A."/>
            <person name="Kaufman T.C."/>
            <person name="Kellis M."/>
            <person name="Gelbart W."/>
            <person name="Iyer V.N."/>
            <person name="Pollard D.A."/>
            <person name="Sackton T.B."/>
            <person name="Larracuente A.M."/>
            <person name="Singh N.D."/>
            <person name="Abad J.P."/>
            <person name="Abt D.N."/>
            <person name="Adryan B."/>
            <person name="Aguade M."/>
            <person name="Akashi H."/>
            <person name="Anderson W.W."/>
            <person name="Aquadro C.F."/>
            <person name="Ardell D.H."/>
            <person name="Arguello R."/>
            <person name="Artieri C.G."/>
            <person name="Barbash D.A."/>
            <person name="Barker D."/>
            <person name="Barsanti P."/>
            <person name="Batterham P."/>
            <person name="Batzoglou S."/>
            <person name="Begun D."/>
            <person name="Bhutkar A."/>
            <person name="Blanco E."/>
            <person name="Bosak S.A."/>
            <person name="Bradley R.K."/>
            <person name="Brand A.D."/>
            <person name="Brent M.R."/>
            <person name="Brooks A.N."/>
            <person name="Brown R.H."/>
            <person name="Butlin R.K."/>
            <person name="Caggese C."/>
            <person name="Calvi B.R."/>
            <person name="Bernardo de Carvalho A."/>
            <person name="Caspi A."/>
            <person name="Castrezana S."/>
            <person name="Celniker S.E."/>
            <person name="Chang J.L."/>
            <person name="Chapple C."/>
            <person name="Chatterji S."/>
            <person name="Chinwalla A."/>
            <person name="Civetta A."/>
            <person name="Clifton S.W."/>
            <person name="Comeron J.M."/>
            <person name="Costello J.C."/>
            <person name="Coyne J.A."/>
            <person name="Daub J."/>
            <person name="David R.G."/>
            <person name="Delcher A.L."/>
            <person name="Delehaunty K."/>
            <person name="Do C.B."/>
            <person name="Ebling H."/>
            <person name="Edwards K."/>
            <person name="Eickbush T."/>
            <person name="Evans J.D."/>
            <person name="Filipski A."/>
            <person name="Findeiss S."/>
            <person name="Freyhult E."/>
            <person name="Fulton L."/>
            <person name="Fulton R."/>
            <person name="Garcia A.C."/>
            <person name="Gardiner A."/>
            <person name="Garfield D.A."/>
            <person name="Garvin B.E."/>
            <person name="Gibson G."/>
            <person name="Gilbert D."/>
            <person name="Gnerre S."/>
            <person name="Godfrey J."/>
            <person name="Good R."/>
            <person name="Gotea V."/>
            <person name="Gravely B."/>
            <person name="Greenberg A.J."/>
            <person name="Griffiths-Jones S."/>
            <person name="Gross S."/>
            <person name="Guigo R."/>
            <person name="Gustafson E.A."/>
            <person name="Haerty W."/>
            <person name="Hahn M.W."/>
            <person name="Halligan D.L."/>
            <person name="Halpern A.L."/>
            <person name="Halter G.M."/>
            <person name="Han M.V."/>
            <person name="Heger A."/>
            <person name="Hillier L."/>
            <person name="Hinrichs A.S."/>
            <person name="Holmes I."/>
            <person name="Hoskins R.A."/>
            <person name="Hubisz M.J."/>
            <person name="Hultmark D."/>
            <person name="Huntley M.A."/>
            <person name="Jaffe D.B."/>
            <person name="Jagadeeshan S."/>
            <person name="Jeck W.R."/>
            <person name="Johnson J."/>
            <person name="Jones C.D."/>
            <person name="Jordan W.C."/>
            <person name="Karpen G.H."/>
            <person name="Kataoka E."/>
            <person name="Keightley P.D."/>
            <person name="Kheradpour P."/>
            <person name="Kirkness E.F."/>
            <person name="Koerich L.B."/>
            <person name="Kristiansen K."/>
            <person name="Kudrna D."/>
            <person name="Kulathinal R.J."/>
            <person name="Kumar S."/>
            <person name="Kwok R."/>
            <person name="Lander E."/>
            <person name="Langley C.H."/>
            <person name="Lapoint R."/>
            <person name="Lazzaro B.P."/>
            <person name="Lee S.J."/>
            <person name="Levesque L."/>
            <person name="Li R."/>
            <person name="Lin C.F."/>
            <person name="Lin M.F."/>
            <person name="Lindblad-Toh K."/>
            <person name="Llopart A."/>
            <person name="Long M."/>
            <person name="Low L."/>
            <person name="Lozovsky E."/>
            <person name="Lu J."/>
            <person name="Luo M."/>
            <person name="Machado C.A."/>
            <person name="Makalowski W."/>
            <person name="Marzo M."/>
            <person name="Matsuda M."/>
            <person name="Matzkin L."/>
            <person name="McAllister B."/>
            <person name="McBride C.S."/>
            <person name="McKernan B."/>
            <person name="McKernan K."/>
            <person name="Mendez-Lago M."/>
            <person name="Minx P."/>
            <person name="Mollenhauer M.U."/>
            <person name="Montooth K."/>
            <person name="Mount S.M."/>
            <person name="Mu X."/>
            <person name="Myers E."/>
            <person name="Negre B."/>
            <person name="Newfeld S."/>
            <person name="Nielsen R."/>
            <person name="Noor M.A."/>
            <person name="O'Grady P."/>
            <person name="Pachter L."/>
            <person name="Papaceit M."/>
            <person name="Parisi M.J."/>
            <person name="Parisi M."/>
            <person name="Parts L."/>
            <person name="Pedersen J.S."/>
            <person name="Pesole G."/>
            <person name="Phillippy A.M."/>
            <person name="Ponting C.P."/>
            <person name="Pop M."/>
            <person name="Porcelli D."/>
            <person name="Powell J.R."/>
            <person name="Prohaska S."/>
            <person name="Pruitt K."/>
            <person name="Puig M."/>
            <person name="Quesneville H."/>
            <person name="Ram K.R."/>
            <person name="Rand D."/>
            <person name="Rasmussen M.D."/>
            <person name="Reed L.K."/>
            <person name="Reenan R."/>
            <person name="Reily A."/>
            <person name="Remington K.A."/>
            <person name="Rieger T.T."/>
            <person name="Ritchie M.G."/>
            <person name="Robin C."/>
            <person name="Rogers Y.H."/>
            <person name="Rohde C."/>
            <person name="Rozas J."/>
            <person name="Rubenfield M.J."/>
            <person name="Ruiz A."/>
            <person name="Russo S."/>
            <person name="Salzberg S.L."/>
            <person name="Sanchez-Gracia A."/>
            <person name="Saranga D.J."/>
            <person name="Sato H."/>
            <person name="Schaeffer S.W."/>
            <person name="Schatz M.C."/>
            <person name="Schlenke T."/>
            <person name="Schwartz R."/>
            <person name="Segarra C."/>
            <person name="Singh R.S."/>
            <person name="Sirot L."/>
            <person name="Sirota M."/>
            <person name="Sisneros N.B."/>
            <person name="Smith C.D."/>
            <person name="Smith T.F."/>
            <person name="Spieth J."/>
            <person name="Stage D.E."/>
            <person name="Stark A."/>
            <person name="Stephan W."/>
            <person name="Strausberg R.L."/>
            <person name="Strempel S."/>
            <person name="Sturgill D."/>
            <person name="Sutton G."/>
            <person name="Sutton G.G."/>
            <person name="Tao W."/>
            <person name="Teichmann S."/>
            <person name="Tobari Y.N."/>
            <person name="Tomimura Y."/>
            <person name="Tsolas J.M."/>
            <person name="Valente V.L."/>
            <person name="Venter E."/>
            <person name="Venter J.C."/>
            <person name="Vicario S."/>
            <person name="Vieira F.G."/>
            <person name="Vilella A.J."/>
            <person name="Villasante A."/>
            <person name="Walenz B."/>
            <person name="Wang J."/>
            <person name="Wasserman M."/>
            <person name="Watts T."/>
            <person name="Wilson D."/>
            <person name="Wilson R.K."/>
            <person name="Wing R.A."/>
            <person name="Wolfner M.F."/>
            <person name="Wong A."/>
            <person name="Wong G.K."/>
            <person name="Wu C.I."/>
            <person name="Wu G."/>
            <person name="Yamamoto D."/>
            <person name="Yang H.P."/>
            <person name="Yang S.P."/>
            <person name="Yorke J.A."/>
            <person name="Yoshida K."/>
            <person name="Zdobnov E."/>
            <person name="Zhang P."/>
            <person name="Zhang Y."/>
            <person name="Zimin A.V."/>
            <person name="Baldwin J."/>
            <person name="Abdouelleil A."/>
            <person name="Abdulkadir J."/>
            <person name="Abebe A."/>
            <person name="Abera B."/>
            <person name="Abreu J."/>
            <person name="Acer S.C."/>
            <person name="Aftuck L."/>
            <person name="Alexander A."/>
            <person name="An P."/>
            <person name="Anderson E."/>
            <person name="Anderson S."/>
            <person name="Arachi H."/>
            <person name="Azer M."/>
            <person name="Bachantsang P."/>
            <person name="Barry A."/>
            <person name="Bayul T."/>
            <person name="Berlin A."/>
            <person name="Bessette D."/>
            <person name="Bloom T."/>
            <person name="Blye J."/>
            <person name="Boguslavskiy L."/>
            <person name="Bonnet C."/>
            <person name="Boukhgalter B."/>
            <person name="Bourzgui I."/>
            <person name="Brown A."/>
            <person name="Cahill P."/>
            <person name="Channer S."/>
            <person name="Cheshatsang Y."/>
            <person name="Chuda L."/>
            <person name="Citroen M."/>
            <person name="Collymore A."/>
            <person name="Cooke P."/>
            <person name="Costello M."/>
            <person name="D'Aco K."/>
            <person name="Daza R."/>
            <person name="De Haan G."/>
            <person name="DeGray S."/>
            <person name="DeMaso C."/>
            <person name="Dhargay N."/>
            <person name="Dooley K."/>
            <person name="Dooley E."/>
            <person name="Doricent M."/>
            <person name="Dorje P."/>
            <person name="Dorjee K."/>
            <person name="Dupes A."/>
            <person name="Elong R."/>
            <person name="Falk J."/>
            <person name="Farina A."/>
            <person name="Faro S."/>
            <person name="Ferguson D."/>
            <person name="Fisher S."/>
            <person name="Foley C.D."/>
            <person name="Franke A."/>
            <person name="Friedrich D."/>
            <person name="Gadbois L."/>
            <person name="Gearin G."/>
            <person name="Gearin C.R."/>
            <person name="Giannoukos G."/>
            <person name="Goode T."/>
            <person name="Graham J."/>
            <person name="Grandbois E."/>
            <person name="Grewal S."/>
            <person name="Gyaltsen K."/>
            <person name="Hafez N."/>
            <person name="Hagos B."/>
            <person name="Hall J."/>
            <person name="Henson C."/>
            <person name="Hollinger A."/>
            <person name="Honan T."/>
            <person name="Huard M.D."/>
            <person name="Hughes L."/>
            <person name="Hurhula B."/>
            <person name="Husby M.E."/>
            <person name="Kamat A."/>
            <person name="Kanga B."/>
            <person name="Kashin S."/>
            <person name="Khazanovich D."/>
            <person name="Kisner P."/>
            <person name="Lance K."/>
            <person name="Lara M."/>
            <person name="Lee W."/>
            <person name="Lennon N."/>
            <person name="Letendre F."/>
            <person name="LeVine R."/>
            <person name="Lipovsky A."/>
            <person name="Liu X."/>
            <person name="Liu J."/>
            <person name="Liu S."/>
            <person name="Lokyitsang T."/>
            <person name="Lokyitsang Y."/>
            <person name="Lubonja R."/>
            <person name="Lui A."/>
            <person name="MacDonald P."/>
            <person name="Magnisalis V."/>
            <person name="Maru K."/>
            <person name="Matthews C."/>
            <person name="McCusker W."/>
            <person name="McDonough S."/>
            <person name="Mehta T."/>
            <person name="Meldrim J."/>
            <person name="Meneus L."/>
            <person name="Mihai O."/>
            <person name="Mihalev A."/>
            <person name="Mihova T."/>
            <person name="Mittelman R."/>
            <person name="Mlenga V."/>
            <person name="Montmayeur A."/>
            <person name="Mulrain L."/>
            <person name="Navidi A."/>
            <person name="Naylor J."/>
            <person name="Negash T."/>
            <person name="Nguyen T."/>
            <person name="Nguyen N."/>
            <person name="Nicol R."/>
            <person name="Norbu C."/>
            <person name="Norbu N."/>
            <person name="Novod N."/>
            <person name="O'Neill B."/>
            <person name="Osman S."/>
            <person name="Markiewicz E."/>
            <person name="Oyono O.L."/>
            <person name="Patti C."/>
            <person name="Phunkhang P."/>
            <person name="Pierre F."/>
            <person name="Priest M."/>
            <person name="Raghuraman S."/>
            <person name="Rege F."/>
            <person name="Reyes R."/>
            <person name="Rise C."/>
            <person name="Rogov P."/>
            <person name="Ross K."/>
            <person name="Ryan E."/>
            <person name="Settipalli S."/>
            <person name="Shea T."/>
            <person name="Sherpa N."/>
            <person name="Shi L."/>
            <person name="Shih D."/>
            <person name="Sparrow T."/>
            <person name="Spaulding J."/>
            <person name="Stalker J."/>
            <person name="Stange-Thomann N."/>
            <person name="Stavropoulos S."/>
            <person name="Stone C."/>
            <person name="Strader C."/>
            <person name="Tesfaye S."/>
            <person name="Thomson T."/>
            <person name="Thoulutsang Y."/>
            <person name="Thoulutsang D."/>
            <person name="Topham K."/>
            <person name="Topping I."/>
            <person name="Tsamla T."/>
            <person name="Vassiliev H."/>
            <person name="Vo A."/>
            <person name="Wangchuk T."/>
            <person name="Wangdi T."/>
            <person name="Weiand M."/>
            <person name="Wilkinson J."/>
            <person name="Wilson A."/>
            <person name="Yadav S."/>
            <person name="Young G."/>
            <person name="Yu Q."/>
            <person name="Zembek L."/>
            <person name="Zhong D."/>
            <person name="Zimmer A."/>
            <person name="Zwirko Z."/>
            <person name="Jaffe D.B."/>
            <person name="Alvarez P."/>
            <person name="Brockman W."/>
            <person name="Butler J."/>
            <person name="Chin C."/>
            <person name="Gnerre S."/>
            <person name="Grabherr M."/>
            <person name="Kleber M."/>
            <person name="Mauceli E."/>
            <person name="MacCallum I."/>
        </authorList>
    </citation>
    <scope>NUCLEOTIDE SEQUENCE [LARGE SCALE GENOMIC DNA]</scope>
    <source>
        <strain evidence="3">Tucson 15287-2541.00</strain>
    </source>
</reference>
<proteinExistence type="predicted"/>
<keyword evidence="3" id="KW-1185">Reference proteome</keyword>
<dbReference type="EMBL" id="CH916377">
    <property type="protein sequence ID" value="EDV90526.1"/>
    <property type="molecule type" value="Genomic_DNA"/>
</dbReference>
<protein>
    <submittedName>
        <fullName evidence="2">GH14138</fullName>
    </submittedName>
</protein>
<accession>B4JXW4</accession>
<gene>
    <name evidence="2" type="primary">Dgri\GH14138</name>
    <name evidence="2" type="ORF">Dgri_GH14138</name>
</gene>
<evidence type="ECO:0000313" key="3">
    <source>
        <dbReference type="Proteomes" id="UP000001070"/>
    </source>
</evidence>
<dbReference type="Proteomes" id="UP000001070">
    <property type="component" value="Unassembled WGS sequence"/>
</dbReference>
<dbReference type="InParanoid" id="B4JXW4"/>
<feature type="region of interest" description="Disordered" evidence="1">
    <location>
        <begin position="21"/>
        <end position="40"/>
    </location>
</feature>
<feature type="compositionally biased region" description="Acidic residues" evidence="1">
    <location>
        <begin position="22"/>
        <end position="39"/>
    </location>
</feature>
<dbReference type="HOGENOM" id="CLU_2796625_0_0_1"/>
<evidence type="ECO:0000313" key="2">
    <source>
        <dbReference type="EMBL" id="EDV90526.1"/>
    </source>
</evidence>
<sequence length="68" mass="7354">MSKGAREKQLHAICASWRLTDDDVGDESDGDGDGDDADVDLLLGSESVKNAFDIDSQRRRSSDAAQQL</sequence>